<protein>
    <recommendedName>
        <fullName evidence="9">Small nuclear ribonucleoprotein Sm D3</fullName>
        <shortName evidence="9">Sm-D3</shortName>
    </recommendedName>
    <alternativeName>
        <fullName evidence="9">snRNP core protein D3</fullName>
    </alternativeName>
</protein>
<dbReference type="GO" id="GO:0005829">
    <property type="term" value="C:cytosol"/>
    <property type="evidence" value="ECO:0007669"/>
    <property type="project" value="UniProtKB-SubCell"/>
</dbReference>
<dbReference type="PANTHER" id="PTHR23338">
    <property type="entry name" value="SMALL NUCLEAR RIBONUCLEOPROTEIN SM"/>
    <property type="match status" value="1"/>
</dbReference>
<evidence type="ECO:0000256" key="8">
    <source>
        <dbReference type="ARBA" id="ARBA00023274"/>
    </source>
</evidence>
<evidence type="ECO:0000256" key="5">
    <source>
        <dbReference type="ARBA" id="ARBA00022664"/>
    </source>
</evidence>
<evidence type="ECO:0000256" key="1">
    <source>
        <dbReference type="ARBA" id="ARBA00004123"/>
    </source>
</evidence>
<evidence type="ECO:0000256" key="4">
    <source>
        <dbReference type="ARBA" id="ARBA00022490"/>
    </source>
</evidence>
<keyword evidence="8 9" id="KW-0687">Ribonucleoprotein</keyword>
<evidence type="ECO:0000256" key="3">
    <source>
        <dbReference type="ARBA" id="ARBA00008146"/>
    </source>
</evidence>
<dbReference type="InterPro" id="IPR010920">
    <property type="entry name" value="LSM_dom_sf"/>
</dbReference>
<proteinExistence type="inferred from homology"/>
<evidence type="ECO:0000256" key="6">
    <source>
        <dbReference type="ARBA" id="ARBA00023187"/>
    </source>
</evidence>
<keyword evidence="7 9" id="KW-0539">Nucleus</keyword>
<reference evidence="11 12" key="1">
    <citation type="submission" date="2016-11" db="EMBL/GenBank/DDBJ databases">
        <title>The macronuclear genome of Stentor coeruleus: a giant cell with tiny introns.</title>
        <authorList>
            <person name="Slabodnick M."/>
            <person name="Ruby J.G."/>
            <person name="Reiff S.B."/>
            <person name="Swart E.C."/>
            <person name="Gosai S."/>
            <person name="Prabakaran S."/>
            <person name="Witkowska E."/>
            <person name="Larue G.E."/>
            <person name="Fisher S."/>
            <person name="Freeman R.M."/>
            <person name="Gunawardena J."/>
            <person name="Chu W."/>
            <person name="Stover N.A."/>
            <person name="Gregory B.D."/>
            <person name="Nowacki M."/>
            <person name="Derisi J."/>
            <person name="Roy S.W."/>
            <person name="Marshall W.F."/>
            <person name="Sood P."/>
        </authorList>
    </citation>
    <scope>NUCLEOTIDE SEQUENCE [LARGE SCALE GENOMIC DNA]</scope>
    <source>
        <strain evidence="11">WM001</strain>
    </source>
</reference>
<feature type="domain" description="Sm" evidence="10">
    <location>
        <begin position="5"/>
        <end position="77"/>
    </location>
</feature>
<dbReference type="EMBL" id="MPUH01000452">
    <property type="protein sequence ID" value="OMJ79831.1"/>
    <property type="molecule type" value="Genomic_DNA"/>
</dbReference>
<dbReference type="AlphaFoldDB" id="A0A1R2BT03"/>
<comment type="caution">
    <text evidence="11">The sequence shown here is derived from an EMBL/GenBank/DDBJ whole genome shotgun (WGS) entry which is preliminary data.</text>
</comment>
<dbReference type="SUPFAM" id="SSF50182">
    <property type="entry name" value="Sm-like ribonucleoproteins"/>
    <property type="match status" value="1"/>
</dbReference>
<comment type="subcellular location">
    <subcellularLocation>
        <location evidence="2">Cytoplasm</location>
        <location evidence="2">Cytosol</location>
    </subcellularLocation>
    <subcellularLocation>
        <location evidence="1 9">Nucleus</location>
    </subcellularLocation>
</comment>
<dbReference type="Pfam" id="PF01423">
    <property type="entry name" value="LSM"/>
    <property type="match status" value="1"/>
</dbReference>
<dbReference type="Gene3D" id="2.30.30.100">
    <property type="match status" value="1"/>
</dbReference>
<dbReference type="CDD" id="cd01721">
    <property type="entry name" value="Sm_D3"/>
    <property type="match status" value="1"/>
</dbReference>
<keyword evidence="4" id="KW-0963">Cytoplasm</keyword>
<evidence type="ECO:0000313" key="11">
    <source>
        <dbReference type="EMBL" id="OMJ79831.1"/>
    </source>
</evidence>
<dbReference type="InterPro" id="IPR001163">
    <property type="entry name" value="Sm_dom_euk/arc"/>
</dbReference>
<dbReference type="OrthoDB" id="309485at2759"/>
<dbReference type="GO" id="GO:0005681">
    <property type="term" value="C:spliceosomal complex"/>
    <property type="evidence" value="ECO:0007669"/>
    <property type="project" value="InterPro"/>
</dbReference>
<dbReference type="SMART" id="SM00651">
    <property type="entry name" value="Sm"/>
    <property type="match status" value="1"/>
</dbReference>
<dbReference type="GO" id="GO:0003723">
    <property type="term" value="F:RNA binding"/>
    <property type="evidence" value="ECO:0007669"/>
    <property type="project" value="InterPro"/>
</dbReference>
<dbReference type="InterPro" id="IPR034099">
    <property type="entry name" value="SmD3"/>
</dbReference>
<keyword evidence="12" id="KW-1185">Reference proteome</keyword>
<evidence type="ECO:0000259" key="10">
    <source>
        <dbReference type="PROSITE" id="PS52002"/>
    </source>
</evidence>
<dbReference type="FunFam" id="2.30.30.100:FF:000002">
    <property type="entry name" value="Small nuclear ribonucleoprotein Sm D3"/>
    <property type="match status" value="1"/>
</dbReference>
<comment type="similarity">
    <text evidence="3 9">Belongs to the snRNP core protein family.</text>
</comment>
<keyword evidence="5 9" id="KW-0507">mRNA processing</keyword>
<sequence length="129" mass="14546">MSIGVPIKLLHEAENHVITIELKTGEVYRGYLVDAEDTMNCRLETVTVTSKDGNVSVLEQVYIRGGQIRFVIVPDMFKNAPMFKRIKQTATGKGVAITRNRGLRGRLGLLTATQRIKPMMMPLKNELRF</sequence>
<evidence type="ECO:0000313" key="12">
    <source>
        <dbReference type="Proteomes" id="UP000187209"/>
    </source>
</evidence>
<gene>
    <name evidence="11" type="ORF">SteCoe_20083</name>
</gene>
<evidence type="ECO:0000256" key="7">
    <source>
        <dbReference type="ARBA" id="ARBA00023242"/>
    </source>
</evidence>
<evidence type="ECO:0000256" key="2">
    <source>
        <dbReference type="ARBA" id="ARBA00004514"/>
    </source>
</evidence>
<organism evidence="11 12">
    <name type="scientific">Stentor coeruleus</name>
    <dbReference type="NCBI Taxonomy" id="5963"/>
    <lineage>
        <taxon>Eukaryota</taxon>
        <taxon>Sar</taxon>
        <taxon>Alveolata</taxon>
        <taxon>Ciliophora</taxon>
        <taxon>Postciliodesmatophora</taxon>
        <taxon>Heterotrichea</taxon>
        <taxon>Heterotrichida</taxon>
        <taxon>Stentoridae</taxon>
        <taxon>Stentor</taxon>
    </lineage>
</organism>
<evidence type="ECO:0000256" key="9">
    <source>
        <dbReference type="RuleBase" id="RU365050"/>
    </source>
</evidence>
<accession>A0A1R2BT03</accession>
<name>A0A1R2BT03_9CILI</name>
<dbReference type="PROSITE" id="PS52002">
    <property type="entry name" value="SM"/>
    <property type="match status" value="1"/>
</dbReference>
<keyword evidence="6 9" id="KW-0508">mRNA splicing</keyword>
<dbReference type="Proteomes" id="UP000187209">
    <property type="component" value="Unassembled WGS sequence"/>
</dbReference>
<dbReference type="GO" id="GO:0000387">
    <property type="term" value="P:spliceosomal snRNP assembly"/>
    <property type="evidence" value="ECO:0007669"/>
    <property type="project" value="UniProtKB-UniRule"/>
</dbReference>
<dbReference type="InterPro" id="IPR027141">
    <property type="entry name" value="LSm4/Sm_D1/D3"/>
</dbReference>
<dbReference type="InterPro" id="IPR047575">
    <property type="entry name" value="Sm"/>
</dbReference>